<dbReference type="GO" id="GO:0000287">
    <property type="term" value="F:magnesium ion binding"/>
    <property type="evidence" value="ECO:0007669"/>
    <property type="project" value="UniProtKB-UniRule"/>
</dbReference>
<dbReference type="PROSITE" id="PS00154">
    <property type="entry name" value="ATPASE_E1_E2"/>
    <property type="match status" value="1"/>
</dbReference>
<feature type="domain" description="P-type ATPase C-terminal" evidence="19">
    <location>
        <begin position="850"/>
        <end position="1104"/>
    </location>
</feature>
<dbReference type="GO" id="GO:0007030">
    <property type="term" value="P:Golgi organization"/>
    <property type="evidence" value="ECO:0007669"/>
    <property type="project" value="TreeGrafter"/>
</dbReference>
<evidence type="ECO:0000256" key="7">
    <source>
        <dbReference type="ARBA" id="ARBA00022741"/>
    </source>
</evidence>
<evidence type="ECO:0000259" key="19">
    <source>
        <dbReference type="Pfam" id="PF16212"/>
    </source>
</evidence>
<dbReference type="SFLD" id="SFLDG00002">
    <property type="entry name" value="C1.7:_P-type_atpase_like"/>
    <property type="match status" value="1"/>
</dbReference>
<feature type="binding site" evidence="15">
    <location>
        <position position="798"/>
    </location>
    <ligand>
        <name>ATP</name>
        <dbReference type="ChEBI" id="CHEBI:30616"/>
    </ligand>
</feature>
<comment type="similarity">
    <text evidence="3 17">Belongs to the cation transport ATPase (P-type) (TC 3.A.3) family. Type IV subfamily.</text>
</comment>
<gene>
    <name evidence="20" type="ORF">AALO_G00194860</name>
</gene>
<dbReference type="InterPro" id="IPR044492">
    <property type="entry name" value="P_typ_ATPase_HD_dom"/>
</dbReference>
<feature type="transmembrane region" description="Helical" evidence="17">
    <location>
        <begin position="885"/>
        <end position="907"/>
    </location>
</feature>
<dbReference type="SUPFAM" id="SSF56784">
    <property type="entry name" value="HAD-like"/>
    <property type="match status" value="1"/>
</dbReference>
<dbReference type="PANTHER" id="PTHR24092">
    <property type="entry name" value="PROBABLE PHOSPHOLIPID-TRANSPORTING ATPASE"/>
    <property type="match status" value="1"/>
</dbReference>
<feature type="transmembrane region" description="Helical" evidence="17">
    <location>
        <begin position="913"/>
        <end position="934"/>
    </location>
</feature>
<protein>
    <recommendedName>
        <fullName evidence="17">Phospholipid-transporting ATPase</fullName>
        <ecNumber evidence="17">7.6.2.1</ecNumber>
    </recommendedName>
</protein>
<keyword evidence="9 16" id="KW-0460">Magnesium</keyword>
<comment type="caution">
    <text evidence="20">The sequence shown here is derived from an EMBL/GenBank/DDBJ whole genome shotgun (WGS) entry which is preliminary data.</text>
</comment>
<dbReference type="GO" id="GO:0140327">
    <property type="term" value="F:flippase activity"/>
    <property type="evidence" value="ECO:0007669"/>
    <property type="project" value="UniProtKB-ARBA"/>
</dbReference>
<feature type="binding site" evidence="15">
    <location>
        <position position="412"/>
    </location>
    <ligand>
        <name>ATP</name>
        <dbReference type="ChEBI" id="CHEBI:30616"/>
    </ligand>
</feature>
<evidence type="ECO:0000256" key="8">
    <source>
        <dbReference type="ARBA" id="ARBA00022840"/>
    </source>
</evidence>
<keyword evidence="7 15" id="KW-0547">Nucleotide-binding</keyword>
<evidence type="ECO:0000256" key="9">
    <source>
        <dbReference type="ARBA" id="ARBA00022842"/>
    </source>
</evidence>
<dbReference type="SFLD" id="SFLDF00027">
    <property type="entry name" value="p-type_atpase"/>
    <property type="match status" value="1"/>
</dbReference>
<dbReference type="InterPro" id="IPR023299">
    <property type="entry name" value="ATPase_P-typ_cyto_dom_N"/>
</dbReference>
<dbReference type="InterPro" id="IPR006539">
    <property type="entry name" value="P-type_ATPase_IV"/>
</dbReference>
<feature type="transmembrane region" description="Helical" evidence="17">
    <location>
        <begin position="93"/>
        <end position="111"/>
    </location>
</feature>
<feature type="transmembrane region" description="Helical" evidence="17">
    <location>
        <begin position="290"/>
        <end position="316"/>
    </location>
</feature>
<evidence type="ECO:0000313" key="20">
    <source>
        <dbReference type="EMBL" id="KAG5270634.1"/>
    </source>
</evidence>
<feature type="binding site" evidence="15">
    <location>
        <position position="514"/>
    </location>
    <ligand>
        <name>ATP</name>
        <dbReference type="ChEBI" id="CHEBI:30616"/>
    </ligand>
</feature>
<keyword evidence="10 17" id="KW-1278">Translocase</keyword>
<feature type="active site" description="4-aspartylphosphate intermediate" evidence="14">
    <location>
        <position position="410"/>
    </location>
</feature>
<feature type="binding site" evidence="16">
    <location>
        <position position="828"/>
    </location>
    <ligand>
        <name>Mg(2+)</name>
        <dbReference type="ChEBI" id="CHEBI:18420"/>
    </ligand>
</feature>
<dbReference type="SUPFAM" id="SSF81665">
    <property type="entry name" value="Calcium ATPase, transmembrane domain M"/>
    <property type="match status" value="1"/>
</dbReference>
<evidence type="ECO:0000256" key="14">
    <source>
        <dbReference type="PIRSR" id="PIRSR606539-1"/>
    </source>
</evidence>
<dbReference type="Gene3D" id="3.40.1110.10">
    <property type="entry name" value="Calcium-transporting ATPase, cytoplasmic domain N"/>
    <property type="match status" value="1"/>
</dbReference>
<dbReference type="Gene3D" id="2.70.150.10">
    <property type="entry name" value="Calcium-transporting ATPase, cytoplasmic transduction domain A"/>
    <property type="match status" value="1"/>
</dbReference>
<evidence type="ECO:0000259" key="18">
    <source>
        <dbReference type="Pfam" id="PF16209"/>
    </source>
</evidence>
<feature type="transmembrane region" description="Helical" evidence="17">
    <location>
        <begin position="1028"/>
        <end position="1047"/>
    </location>
</feature>
<dbReference type="NCBIfam" id="TIGR01652">
    <property type="entry name" value="ATPase-Plipid"/>
    <property type="match status" value="1"/>
</dbReference>
<keyword evidence="5 17" id="KW-0812">Transmembrane</keyword>
<dbReference type="SUPFAM" id="SSF81653">
    <property type="entry name" value="Calcium ATPase, transduction domain A"/>
    <property type="match status" value="1"/>
</dbReference>
<feature type="binding site" evidence="16">
    <location>
        <position position="410"/>
    </location>
    <ligand>
        <name>Mg(2+)</name>
        <dbReference type="ChEBI" id="CHEBI:18420"/>
    </ligand>
</feature>
<dbReference type="PRINTS" id="PR00119">
    <property type="entry name" value="CATATPASE"/>
</dbReference>
<keyword evidence="21" id="KW-1185">Reference proteome</keyword>
<feature type="binding site" evidence="15">
    <location>
        <position position="578"/>
    </location>
    <ligand>
        <name>ATP</name>
        <dbReference type="ChEBI" id="CHEBI:30616"/>
    </ligand>
</feature>
<keyword evidence="11 17" id="KW-1133">Transmembrane helix</keyword>
<dbReference type="EMBL" id="JADWDJ010000014">
    <property type="protein sequence ID" value="KAG5270634.1"/>
    <property type="molecule type" value="Genomic_DNA"/>
</dbReference>
<dbReference type="InterPro" id="IPR032630">
    <property type="entry name" value="P_typ_ATPase_c"/>
</dbReference>
<dbReference type="CDD" id="cd02073">
    <property type="entry name" value="P-type_ATPase_APLT_Dnf-like"/>
    <property type="match status" value="1"/>
</dbReference>
<feature type="binding site" evidence="15">
    <location>
        <position position="693"/>
    </location>
    <ligand>
        <name>ATP</name>
        <dbReference type="ChEBI" id="CHEBI:30616"/>
    </ligand>
</feature>
<feature type="transmembrane region" description="Helical" evidence="17">
    <location>
        <begin position="1003"/>
        <end position="1021"/>
    </location>
</feature>
<evidence type="ECO:0000256" key="2">
    <source>
        <dbReference type="ARBA" id="ARBA00004127"/>
    </source>
</evidence>
<evidence type="ECO:0000256" key="15">
    <source>
        <dbReference type="PIRSR" id="PIRSR606539-2"/>
    </source>
</evidence>
<dbReference type="InterPro" id="IPR036412">
    <property type="entry name" value="HAD-like_sf"/>
</dbReference>
<evidence type="ECO:0000256" key="12">
    <source>
        <dbReference type="ARBA" id="ARBA00023136"/>
    </source>
</evidence>
<dbReference type="FunFam" id="3.40.50.1000:FF:000014">
    <property type="entry name" value="Phospholipid-transporting ATPase"/>
    <property type="match status" value="1"/>
</dbReference>
<feature type="binding site" evidence="15">
    <location>
        <position position="612"/>
    </location>
    <ligand>
        <name>ATP</name>
        <dbReference type="ChEBI" id="CHEBI:30616"/>
    </ligand>
</feature>
<evidence type="ECO:0000256" key="17">
    <source>
        <dbReference type="RuleBase" id="RU362033"/>
    </source>
</evidence>
<feature type="binding site" evidence="15">
    <location>
        <position position="410"/>
    </location>
    <ligand>
        <name>ATP</name>
        <dbReference type="ChEBI" id="CHEBI:30616"/>
    </ligand>
</feature>
<feature type="binding site" evidence="15">
    <location>
        <position position="692"/>
    </location>
    <ligand>
        <name>ATP</name>
        <dbReference type="ChEBI" id="CHEBI:30616"/>
    </ligand>
</feature>
<dbReference type="InterPro" id="IPR023298">
    <property type="entry name" value="ATPase_P-typ_TM_dom_sf"/>
</dbReference>
<comment type="cofactor">
    <cofactor evidence="1 16">
        <name>Mg(2+)</name>
        <dbReference type="ChEBI" id="CHEBI:18420"/>
    </cofactor>
</comment>
<accession>A0AAV6G687</accession>
<comment type="subcellular location">
    <subcellularLocation>
        <location evidence="2">Endomembrane system</location>
        <topology evidence="2">Multi-pass membrane protein</topology>
    </subcellularLocation>
    <subcellularLocation>
        <location evidence="17">Membrane</location>
        <topology evidence="17">Multi-pass membrane protein</topology>
    </subcellularLocation>
</comment>
<dbReference type="Pfam" id="PF16212">
    <property type="entry name" value="PhoLip_ATPase_C"/>
    <property type="match status" value="1"/>
</dbReference>
<dbReference type="GO" id="GO:0005886">
    <property type="term" value="C:plasma membrane"/>
    <property type="evidence" value="ECO:0007669"/>
    <property type="project" value="TreeGrafter"/>
</dbReference>
<feature type="binding site" evidence="15">
    <location>
        <position position="804"/>
    </location>
    <ligand>
        <name>ATP</name>
        <dbReference type="ChEBI" id="CHEBI:30616"/>
    </ligand>
</feature>
<feature type="transmembrane region" description="Helical" evidence="17">
    <location>
        <begin position="336"/>
        <end position="362"/>
    </location>
</feature>
<feature type="binding site" evidence="15">
    <location>
        <position position="827"/>
    </location>
    <ligand>
        <name>ATP</name>
        <dbReference type="ChEBI" id="CHEBI:30616"/>
    </ligand>
</feature>
<feature type="binding site" evidence="16">
    <location>
        <position position="824"/>
    </location>
    <ligand>
        <name>Mg(2+)</name>
        <dbReference type="ChEBI" id="CHEBI:18420"/>
    </ligand>
</feature>
<name>A0AAV6G687_9TELE</name>
<feature type="transmembrane region" description="Helical" evidence="17">
    <location>
        <begin position="964"/>
        <end position="983"/>
    </location>
</feature>
<dbReference type="InterPro" id="IPR018303">
    <property type="entry name" value="ATPase_P-typ_P_site"/>
</dbReference>
<keyword evidence="4" id="KW-0813">Transport</keyword>
<feature type="domain" description="P-type ATPase N-terminal" evidence="18">
    <location>
        <begin position="33"/>
        <end position="98"/>
    </location>
</feature>
<comment type="catalytic activity">
    <reaction evidence="13 17">
        <text>ATP + H2O + phospholipidSide 1 = ADP + phosphate + phospholipidSide 2.</text>
        <dbReference type="EC" id="7.6.2.1"/>
    </reaction>
</comment>
<dbReference type="FunFam" id="2.70.150.10:FF:000025">
    <property type="entry name" value="Phospholipid-transporting ATPase"/>
    <property type="match status" value="1"/>
</dbReference>
<feature type="binding site" evidence="15">
    <location>
        <position position="411"/>
    </location>
    <ligand>
        <name>ATP</name>
        <dbReference type="ChEBI" id="CHEBI:30616"/>
    </ligand>
</feature>
<keyword evidence="8 15" id="KW-0067">ATP-binding</keyword>
<evidence type="ECO:0000256" key="16">
    <source>
        <dbReference type="PIRSR" id="PIRSR606539-3"/>
    </source>
</evidence>
<dbReference type="Pfam" id="PF16209">
    <property type="entry name" value="PhoLip_ATPase_N"/>
    <property type="match status" value="1"/>
</dbReference>
<dbReference type="PANTHER" id="PTHR24092:SF80">
    <property type="entry name" value="PHOSPHOLIPID-TRANSPORTING ATPASE IM-RELATED"/>
    <property type="match status" value="1"/>
</dbReference>
<sequence>MTHTEKGTWTFWPSRTKWTSCRTSHDPEEERRVRANDREYNGKFMYAHNHIKTSKYNIFTFLPINLYEQFQRVANAYFLCLLILQLIPQISSLSWFTTCVPLALVLLVTAVKDATDDYFRHRSDRQVNTRQSQVLIEGKLQREKWMNVHVGDIIKLENNQFIAADLLLLSSSEPNGLCYIETAELDGETNLKVRQALPITSELGANITQLAEFDGEVVCEAPNNRLDRFTGTLTWKDSKYSLENQRLLLRGCMLRNTDWCFGMVIFAGLQTKLMQNCGKTKLKRTSIDRLLNTLVLWIFGLLLCLGFTLSIGSSIWEYNVGKHFQIYLQWEPNMDSAVFYGFLTFWSYIIILNTVVPISLYVSMEIIRLMQSYFISWDMGMYHSGQDMPAEARTTTLTEQLGQVEYVFSDKTGTLTQNIMTFNKCSINGTVYGEVYDDYGHKVEITESTPCVDFSFNPLEDAHFRFHDATLVKAVQDGDMPVQEFFRLLALCHTVMPEEKVEGELVYQAQSPDEGALVTAARNFGFVFRGRTPETITVVEMGKSVDYQLLAILDFNNVRKRMSVIVKTPDGQIKLYCKGADTILFERLNPSNENLKRITSEHLNMFAGEGLRTLVLAYKDLDRTSFKEWTKRLHTASTALEDREQLVDALCEEIERDLILLGATAIEDKLQEGVAETLVALSLANIKIWILTGDKLETAMNVAYSCNMLRDDMSEVFIISGPTAVEVQKQLRNAKDHIGGPLTHKNDIHTDDCVFEETMNAEYALIISGPCLAYALEAEMQHLLLDTACLCKTVICCRVTPLQKAQVVELVKKQKQAVTLAIGDGANDVSMIKTAHIGVGISGEEGRQAVLVSDYSFAQFCFLQRLLLVHGRWSYHRMCKFLRYFFYKNFAFTLVHFWFAFFCGFSAQTIYDQWFITLFNVIYTSQPVLALGLFDQDVSEQNSLRYPKLYEPGQQRQLFNKRQFLLCSLNGIGTSLALFFVPYCALGHSLKEDGTTVTDHQSFAVVISTSLIIVVSIQIGLDTNYWTPINHVCIWGSVAMYFFIVFAPHRSSTFDELPKYFPFFGTAHNCLTCRTVWLVILLTTVTCIMPGVVFRFVQRELCPTLIEKVRHLQVSKKQNPLKQSHRLARRASRRSAYAFSHQEGFGELITSGRNMRGSMAPPQGKLQSSTSWVDSMLKRIAEQGMRIGSSSPKSMASPRNIALRKNHTAESKQRIFGLGPQDHCVSHVLPPTLRLLHLCALGLPSCTKKVTWEKVLSNLCYSMEPTGSQRCAL</sequence>
<feature type="binding site" evidence="16">
    <location>
        <position position="412"/>
    </location>
    <ligand>
        <name>Mg(2+)</name>
        <dbReference type="ChEBI" id="CHEBI:18420"/>
    </ligand>
</feature>
<dbReference type="AlphaFoldDB" id="A0AAV6G687"/>
<keyword evidence="12 17" id="KW-0472">Membrane</keyword>
<evidence type="ECO:0000256" key="4">
    <source>
        <dbReference type="ARBA" id="ARBA00022448"/>
    </source>
</evidence>
<feature type="transmembrane region" description="Helical" evidence="17">
    <location>
        <begin position="70"/>
        <end position="87"/>
    </location>
</feature>
<dbReference type="EC" id="7.6.2.1" evidence="17"/>
<evidence type="ECO:0000256" key="6">
    <source>
        <dbReference type="ARBA" id="ARBA00022723"/>
    </source>
</evidence>
<evidence type="ECO:0000313" key="21">
    <source>
        <dbReference type="Proteomes" id="UP000823561"/>
    </source>
</evidence>
<dbReference type="GO" id="GO:0005802">
    <property type="term" value="C:trans-Golgi network"/>
    <property type="evidence" value="ECO:0007669"/>
    <property type="project" value="TreeGrafter"/>
</dbReference>
<dbReference type="NCBIfam" id="TIGR01494">
    <property type="entry name" value="ATPase_P-type"/>
    <property type="match status" value="1"/>
</dbReference>
<dbReference type="Pfam" id="PF13246">
    <property type="entry name" value="Cation_ATPase"/>
    <property type="match status" value="1"/>
</dbReference>
<dbReference type="InterPro" id="IPR023214">
    <property type="entry name" value="HAD_sf"/>
</dbReference>
<feature type="binding site" evidence="15">
    <location>
        <position position="694"/>
    </location>
    <ligand>
        <name>ATP</name>
        <dbReference type="ChEBI" id="CHEBI:30616"/>
    </ligand>
</feature>
<dbReference type="InterPro" id="IPR008250">
    <property type="entry name" value="ATPase_P-typ_transduc_dom_A_sf"/>
</dbReference>
<dbReference type="FunFam" id="3.40.1110.10:FF:000188">
    <property type="entry name" value="Phospholipid-transporting ATPase"/>
    <property type="match status" value="1"/>
</dbReference>
<evidence type="ECO:0000256" key="3">
    <source>
        <dbReference type="ARBA" id="ARBA00008109"/>
    </source>
</evidence>
<evidence type="ECO:0000256" key="1">
    <source>
        <dbReference type="ARBA" id="ARBA00001946"/>
    </source>
</evidence>
<evidence type="ECO:0000256" key="10">
    <source>
        <dbReference type="ARBA" id="ARBA00022967"/>
    </source>
</evidence>
<dbReference type="InterPro" id="IPR032631">
    <property type="entry name" value="P-type_ATPase_N"/>
</dbReference>
<dbReference type="InterPro" id="IPR001757">
    <property type="entry name" value="P_typ_ATPase"/>
</dbReference>
<dbReference type="GO" id="GO:0016887">
    <property type="term" value="F:ATP hydrolysis activity"/>
    <property type="evidence" value="ECO:0007669"/>
    <property type="project" value="InterPro"/>
</dbReference>
<dbReference type="SFLD" id="SFLDS00003">
    <property type="entry name" value="Haloacid_Dehalogenase"/>
    <property type="match status" value="1"/>
</dbReference>
<reference evidence="20" key="1">
    <citation type="submission" date="2020-10" db="EMBL/GenBank/DDBJ databases">
        <title>Chromosome-scale genome assembly of the Allis shad, Alosa alosa.</title>
        <authorList>
            <person name="Margot Z."/>
            <person name="Christophe K."/>
            <person name="Cabau C."/>
            <person name="Louis A."/>
            <person name="Berthelot C."/>
            <person name="Parey E."/>
            <person name="Roest Crollius H."/>
            <person name="Montfort J."/>
            <person name="Robinson-Rechavi M."/>
            <person name="Bucao C."/>
            <person name="Bouchez O."/>
            <person name="Gislard M."/>
            <person name="Lluch J."/>
            <person name="Milhes M."/>
            <person name="Lampietro C."/>
            <person name="Lopez Roques C."/>
            <person name="Donnadieu C."/>
            <person name="Braasch I."/>
            <person name="Desvignes T."/>
            <person name="Postlethwait J."/>
            <person name="Bobe J."/>
            <person name="Guiguen Y."/>
        </authorList>
    </citation>
    <scope>NUCLEOTIDE SEQUENCE</scope>
    <source>
        <strain evidence="20">M-15738</strain>
        <tissue evidence="20">Blood</tissue>
    </source>
</reference>
<dbReference type="GO" id="GO:0005548">
    <property type="term" value="F:phospholipid transporter activity"/>
    <property type="evidence" value="ECO:0007669"/>
    <property type="project" value="UniProtKB-ARBA"/>
</dbReference>
<keyword evidence="6 16" id="KW-0479">Metal-binding</keyword>
<proteinExistence type="inferred from homology"/>
<evidence type="ECO:0000256" key="13">
    <source>
        <dbReference type="ARBA" id="ARBA00034036"/>
    </source>
</evidence>
<organism evidence="20 21">
    <name type="scientific">Alosa alosa</name>
    <name type="common">allis shad</name>
    <dbReference type="NCBI Taxonomy" id="278164"/>
    <lineage>
        <taxon>Eukaryota</taxon>
        <taxon>Metazoa</taxon>
        <taxon>Chordata</taxon>
        <taxon>Craniata</taxon>
        <taxon>Vertebrata</taxon>
        <taxon>Euteleostomi</taxon>
        <taxon>Actinopterygii</taxon>
        <taxon>Neopterygii</taxon>
        <taxon>Teleostei</taxon>
        <taxon>Clupei</taxon>
        <taxon>Clupeiformes</taxon>
        <taxon>Clupeoidei</taxon>
        <taxon>Clupeidae</taxon>
        <taxon>Alosa</taxon>
    </lineage>
</organism>
<evidence type="ECO:0000256" key="5">
    <source>
        <dbReference type="ARBA" id="ARBA00022692"/>
    </source>
</evidence>
<evidence type="ECO:0000256" key="11">
    <source>
        <dbReference type="ARBA" id="ARBA00022989"/>
    </source>
</evidence>
<feature type="binding site" evidence="15">
    <location>
        <position position="555"/>
    </location>
    <ligand>
        <name>ATP</name>
        <dbReference type="ChEBI" id="CHEBI:30616"/>
    </ligand>
</feature>
<dbReference type="SUPFAM" id="SSF81660">
    <property type="entry name" value="Metal cation-transporting ATPase, ATP-binding domain N"/>
    <property type="match status" value="1"/>
</dbReference>
<feature type="binding site" evidence="15">
    <location>
        <position position="828"/>
    </location>
    <ligand>
        <name>ATP</name>
        <dbReference type="ChEBI" id="CHEBI:30616"/>
    </ligand>
</feature>
<dbReference type="Proteomes" id="UP000823561">
    <property type="component" value="Chromosome 14"/>
</dbReference>
<feature type="transmembrane region" description="Helical" evidence="17">
    <location>
        <begin position="1076"/>
        <end position="1097"/>
    </location>
</feature>
<dbReference type="GO" id="GO:0045332">
    <property type="term" value="P:phospholipid translocation"/>
    <property type="evidence" value="ECO:0007669"/>
    <property type="project" value="TreeGrafter"/>
</dbReference>
<dbReference type="Gene3D" id="3.40.50.1000">
    <property type="entry name" value="HAD superfamily/HAD-like"/>
    <property type="match status" value="1"/>
</dbReference>
<dbReference type="GO" id="GO:0005524">
    <property type="term" value="F:ATP binding"/>
    <property type="evidence" value="ECO:0007669"/>
    <property type="project" value="UniProtKB-UniRule"/>
</dbReference>